<keyword evidence="1" id="KW-0732">Signal</keyword>
<protein>
    <recommendedName>
        <fullName evidence="4">Secreted protein</fullName>
    </recommendedName>
</protein>
<gene>
    <name evidence="2" type="ORF">L596_002173</name>
</gene>
<evidence type="ECO:0000313" key="3">
    <source>
        <dbReference type="Proteomes" id="UP000298663"/>
    </source>
</evidence>
<dbReference type="Proteomes" id="UP000298663">
    <property type="component" value="Chromosome X"/>
</dbReference>
<keyword evidence="3" id="KW-1185">Reference proteome</keyword>
<dbReference type="EMBL" id="AZBU02000001">
    <property type="protein sequence ID" value="TMS34623.1"/>
    <property type="molecule type" value="Genomic_DNA"/>
</dbReference>
<organism evidence="2 3">
    <name type="scientific">Steinernema carpocapsae</name>
    <name type="common">Entomopathogenic nematode</name>
    <dbReference type="NCBI Taxonomy" id="34508"/>
    <lineage>
        <taxon>Eukaryota</taxon>
        <taxon>Metazoa</taxon>
        <taxon>Ecdysozoa</taxon>
        <taxon>Nematoda</taxon>
        <taxon>Chromadorea</taxon>
        <taxon>Rhabditida</taxon>
        <taxon>Tylenchina</taxon>
        <taxon>Panagrolaimomorpha</taxon>
        <taxon>Strongyloidoidea</taxon>
        <taxon>Steinernematidae</taxon>
        <taxon>Steinernema</taxon>
    </lineage>
</organism>
<reference evidence="2 3" key="2">
    <citation type="journal article" date="2019" name="G3 (Bethesda)">
        <title>Hybrid Assembly of the Genome of the Entomopathogenic Nematode Steinernema carpocapsae Identifies the X-Chromosome.</title>
        <authorList>
            <person name="Serra L."/>
            <person name="Macchietto M."/>
            <person name="Macias-Munoz A."/>
            <person name="McGill C.J."/>
            <person name="Rodriguez I.M."/>
            <person name="Rodriguez B."/>
            <person name="Murad R."/>
            <person name="Mortazavi A."/>
        </authorList>
    </citation>
    <scope>NUCLEOTIDE SEQUENCE [LARGE SCALE GENOMIC DNA]</scope>
    <source>
        <strain evidence="2 3">ALL</strain>
    </source>
</reference>
<dbReference type="EMBL" id="CM016762">
    <property type="protein sequence ID" value="TMS34623.1"/>
    <property type="molecule type" value="Genomic_DNA"/>
</dbReference>
<feature type="signal peptide" evidence="1">
    <location>
        <begin position="1"/>
        <end position="19"/>
    </location>
</feature>
<name>A0A4V6I7B7_STECR</name>
<proteinExistence type="predicted"/>
<evidence type="ECO:0000256" key="1">
    <source>
        <dbReference type="SAM" id="SignalP"/>
    </source>
</evidence>
<reference evidence="2 3" key="1">
    <citation type="journal article" date="2015" name="Genome Biol.">
        <title>Comparative genomics of Steinernema reveals deeply conserved gene regulatory networks.</title>
        <authorList>
            <person name="Dillman A.R."/>
            <person name="Macchietto M."/>
            <person name="Porter C.F."/>
            <person name="Rogers A."/>
            <person name="Williams B."/>
            <person name="Antoshechkin I."/>
            <person name="Lee M.M."/>
            <person name="Goodwin Z."/>
            <person name="Lu X."/>
            <person name="Lewis E.E."/>
            <person name="Goodrich-Blair H."/>
            <person name="Stock S.P."/>
            <person name="Adams B.J."/>
            <person name="Sternberg P.W."/>
            <person name="Mortazavi A."/>
        </authorList>
    </citation>
    <scope>NUCLEOTIDE SEQUENCE [LARGE SCALE GENOMIC DNA]</scope>
    <source>
        <strain evidence="2 3">ALL</strain>
    </source>
</reference>
<sequence>MSFLRLLAILIRFVRYSVAYSNASFKLVDDGDKVKTIIMVYSAFHRTAVLTKKHFIVSVLALLNDSSFPYIVNPHQRISGRIVCTDTTDPARSQTTYKQQINLQNKSSKATELISELS</sequence>
<evidence type="ECO:0008006" key="4">
    <source>
        <dbReference type="Google" id="ProtNLM"/>
    </source>
</evidence>
<feature type="chain" id="PRO_5020756501" description="Secreted protein" evidence="1">
    <location>
        <begin position="20"/>
        <end position="118"/>
    </location>
</feature>
<evidence type="ECO:0000313" key="2">
    <source>
        <dbReference type="EMBL" id="TMS34623.1"/>
    </source>
</evidence>
<comment type="caution">
    <text evidence="2">The sequence shown here is derived from an EMBL/GenBank/DDBJ whole genome shotgun (WGS) entry which is preliminary data.</text>
</comment>
<dbReference type="AlphaFoldDB" id="A0A4V6I7B7"/>
<accession>A0A4V6I7B7</accession>